<feature type="compositionally biased region" description="Basic and acidic residues" evidence="2">
    <location>
        <begin position="500"/>
        <end position="512"/>
    </location>
</feature>
<dbReference type="EMBL" id="UYSL01020420">
    <property type="protein sequence ID" value="VDL74533.1"/>
    <property type="molecule type" value="Genomic_DNA"/>
</dbReference>
<protein>
    <submittedName>
        <fullName evidence="6">GRIP domain-containing protein</fullName>
    </submittedName>
</protein>
<feature type="compositionally biased region" description="Low complexity" evidence="2">
    <location>
        <begin position="485"/>
        <end position="497"/>
    </location>
</feature>
<dbReference type="AlphaFoldDB" id="A0A0N4Y4T8"/>
<keyword evidence="5" id="KW-1185">Reference proteome</keyword>
<organism evidence="6">
    <name type="scientific">Nippostrongylus brasiliensis</name>
    <name type="common">Rat hookworm</name>
    <dbReference type="NCBI Taxonomy" id="27835"/>
    <lineage>
        <taxon>Eukaryota</taxon>
        <taxon>Metazoa</taxon>
        <taxon>Ecdysozoa</taxon>
        <taxon>Nematoda</taxon>
        <taxon>Chromadorea</taxon>
        <taxon>Rhabditida</taxon>
        <taxon>Rhabditina</taxon>
        <taxon>Rhabditomorpha</taxon>
        <taxon>Strongyloidea</taxon>
        <taxon>Heligmosomidae</taxon>
        <taxon>Nippostrongylus</taxon>
    </lineage>
</organism>
<gene>
    <name evidence="4" type="ORF">NBR_LOCUS10944</name>
</gene>
<dbReference type="SMART" id="SM00755">
    <property type="entry name" value="Grip"/>
    <property type="match status" value="1"/>
</dbReference>
<feature type="region of interest" description="Disordered" evidence="2">
    <location>
        <begin position="699"/>
        <end position="734"/>
    </location>
</feature>
<evidence type="ECO:0000313" key="5">
    <source>
        <dbReference type="Proteomes" id="UP000271162"/>
    </source>
</evidence>
<dbReference type="WBParaSite" id="NBR_0001094301-mRNA-1">
    <property type="protein sequence ID" value="NBR_0001094301-mRNA-1"/>
    <property type="gene ID" value="NBR_0001094301"/>
</dbReference>
<dbReference type="Pfam" id="PF16704">
    <property type="entry name" value="Rab_bind"/>
    <property type="match status" value="1"/>
</dbReference>
<dbReference type="InterPro" id="IPR000237">
    <property type="entry name" value="GRIP_dom"/>
</dbReference>
<feature type="compositionally biased region" description="Polar residues" evidence="2">
    <location>
        <begin position="703"/>
        <end position="714"/>
    </location>
</feature>
<proteinExistence type="predicted"/>
<dbReference type="Proteomes" id="UP000271162">
    <property type="component" value="Unassembled WGS sequence"/>
</dbReference>
<reference evidence="4 5" key="2">
    <citation type="submission" date="2018-11" db="EMBL/GenBank/DDBJ databases">
        <authorList>
            <consortium name="Pathogen Informatics"/>
        </authorList>
    </citation>
    <scope>NUCLEOTIDE SEQUENCE [LARGE SCALE GENOMIC DNA]</scope>
</reference>
<feature type="region of interest" description="Disordered" evidence="2">
    <location>
        <begin position="1"/>
        <end position="20"/>
    </location>
</feature>
<name>A0A0N4Y4T8_NIPBR</name>
<dbReference type="STRING" id="27835.A0A0N4Y4T8"/>
<dbReference type="InterPro" id="IPR032023">
    <property type="entry name" value="GCC2_Rab_bind"/>
</dbReference>
<feature type="coiled-coil region" evidence="1">
    <location>
        <begin position="630"/>
        <end position="671"/>
    </location>
</feature>
<dbReference type="PROSITE" id="PS50913">
    <property type="entry name" value="GRIP"/>
    <property type="match status" value="1"/>
</dbReference>
<feature type="compositionally biased region" description="Polar residues" evidence="2">
    <location>
        <begin position="1"/>
        <end position="11"/>
    </location>
</feature>
<evidence type="ECO:0000313" key="6">
    <source>
        <dbReference type="WBParaSite" id="NBR_0001094301-mRNA-1"/>
    </source>
</evidence>
<feature type="coiled-coil region" evidence="1">
    <location>
        <begin position="968"/>
        <end position="1023"/>
    </location>
</feature>
<feature type="coiled-coil region" evidence="1">
    <location>
        <begin position="859"/>
        <end position="904"/>
    </location>
</feature>
<evidence type="ECO:0000259" key="3">
    <source>
        <dbReference type="PROSITE" id="PS50913"/>
    </source>
</evidence>
<evidence type="ECO:0000313" key="4">
    <source>
        <dbReference type="EMBL" id="VDL74533.1"/>
    </source>
</evidence>
<keyword evidence="1" id="KW-0175">Coiled coil</keyword>
<feature type="region of interest" description="Disordered" evidence="2">
    <location>
        <begin position="472"/>
        <end position="521"/>
    </location>
</feature>
<feature type="coiled-coil region" evidence="1">
    <location>
        <begin position="535"/>
        <end position="604"/>
    </location>
</feature>
<accession>A0A0N4Y4T8</accession>
<evidence type="ECO:0000256" key="1">
    <source>
        <dbReference type="SAM" id="Coils"/>
    </source>
</evidence>
<dbReference type="Pfam" id="PF01465">
    <property type="entry name" value="GRIP"/>
    <property type="match status" value="1"/>
</dbReference>
<evidence type="ECO:0000256" key="2">
    <source>
        <dbReference type="SAM" id="MobiDB-lite"/>
    </source>
</evidence>
<sequence>MRLSSTRLVDTSSRRARSRSERAINDLPRNITDANVLQWTPTKTDFVVAVVDGGETLKTPQKIEPIAPVKQEERTPKKVLNGPTVIQGEPLTWTPTAEAYERERRDIKRDPDWKPPGRRRICRATTRRELPKRRRGRPPAAARKPVVVELEEGIEPPKRRGRGRAAARPPEALPARTRKTAVKAVKHVISAERRKEIEIALMCITEPQPSTSDRYLYEMVHYVTLLKQKAAFERKLALAKRRARKRVAPKMDDYLDIPLKAIKGEPEEASESVDKAIADLRILSQMVSKTISQRDVMNRGLLQFNGYRWRSLHFLQRLHLALRRSRAVVGGVVEEERAQEERESRWYDLITRTYEAATCLKFLSKYWRAKCSCKSGKLGGEPAVRSFARDNGVVSANPRRGIGAHFFGYSRFENLDREHLMRYVRMQFQRSSKLQAEIKTLKEKEEKDHQKMSKMKNRLEELERICSRFKPVSSGRNSDEEVEVTETSSEVTRTTETNGEGEKHMEMKEKSIEPQADEELPRSVGIRSDVSSMELQDYVKKTAELKQSLKEALDAVAVANERNKELNDELMAANSKVADFSEKLTVAQKQLDHYMASLEEEKQASNELLKAKLALQTSLDTIVRDRDDEASKAESKLSEYNGKIEELQKSLDAKVAEVKQLATEKKDLHEKFVAVQTDFTFYKKRAKFVFEQYSKAEKERQQEMGSRTLEQNLDSVRRTPTDSSEPEDSQVSNDHWTVTDTHQEEFSPPSHEETAESHFIQKTRIKGEELIGDINSMENAFQSFAVQSSSMENVCRRLINAARDIKDELLETQRINDHNVADLNDVRRQLIAVTMRLASSDAKFDEMKEHEAEQRRVQKGKYEEIMNSLEKTVEMLTNDNKLLADRLLQESDRADLAVRRLEEVRKEFGIAGGHVAADDAHRDPHEFGYAGCSHSNVCRNVDQPLAEVLFGDDRYMYDERESTRYDEVQELRQKVDVQERELKRLTQSYNLSNNLLNDAEKTIASFEEQVNVLKEEIRRLRRNDERVAHAAKLEHMKNVILKFLGPERVKGERSQLVPIMSTVLCLTSAETEKVKQFATEYGW</sequence>
<feature type="domain" description="GRIP" evidence="3">
    <location>
        <begin position="1026"/>
        <end position="1077"/>
    </location>
</feature>
<reference evidence="6" key="1">
    <citation type="submission" date="2017-02" db="UniProtKB">
        <authorList>
            <consortium name="WormBaseParasite"/>
        </authorList>
    </citation>
    <scope>IDENTIFICATION</scope>
</reference>